<organism evidence="2 3">
    <name type="scientific">Scleroderma citrinum Foug A</name>
    <dbReference type="NCBI Taxonomy" id="1036808"/>
    <lineage>
        <taxon>Eukaryota</taxon>
        <taxon>Fungi</taxon>
        <taxon>Dikarya</taxon>
        <taxon>Basidiomycota</taxon>
        <taxon>Agaricomycotina</taxon>
        <taxon>Agaricomycetes</taxon>
        <taxon>Agaricomycetidae</taxon>
        <taxon>Boletales</taxon>
        <taxon>Sclerodermatineae</taxon>
        <taxon>Sclerodermataceae</taxon>
        <taxon>Scleroderma</taxon>
    </lineage>
</organism>
<gene>
    <name evidence="2" type="ORF">SCLCIDRAFT_349420</name>
</gene>
<keyword evidence="3" id="KW-1185">Reference proteome</keyword>
<dbReference type="Proteomes" id="UP000053989">
    <property type="component" value="Unassembled WGS sequence"/>
</dbReference>
<dbReference type="EMBL" id="KN822151">
    <property type="protein sequence ID" value="KIM54610.1"/>
    <property type="molecule type" value="Genomic_DNA"/>
</dbReference>
<dbReference type="HOGENOM" id="CLU_2028097_0_0_1"/>
<reference evidence="3" key="2">
    <citation type="submission" date="2015-01" db="EMBL/GenBank/DDBJ databases">
        <title>Evolutionary Origins and Diversification of the Mycorrhizal Mutualists.</title>
        <authorList>
            <consortium name="DOE Joint Genome Institute"/>
            <consortium name="Mycorrhizal Genomics Consortium"/>
            <person name="Kohler A."/>
            <person name="Kuo A."/>
            <person name="Nagy L.G."/>
            <person name="Floudas D."/>
            <person name="Copeland A."/>
            <person name="Barry K.W."/>
            <person name="Cichocki N."/>
            <person name="Veneault-Fourrey C."/>
            <person name="LaButti K."/>
            <person name="Lindquist E.A."/>
            <person name="Lipzen A."/>
            <person name="Lundell T."/>
            <person name="Morin E."/>
            <person name="Murat C."/>
            <person name="Riley R."/>
            <person name="Ohm R."/>
            <person name="Sun H."/>
            <person name="Tunlid A."/>
            <person name="Henrissat B."/>
            <person name="Grigoriev I.V."/>
            <person name="Hibbett D.S."/>
            <person name="Martin F."/>
        </authorList>
    </citation>
    <scope>NUCLEOTIDE SEQUENCE [LARGE SCALE GENOMIC DNA]</scope>
    <source>
        <strain evidence="3">Foug A</strain>
    </source>
</reference>
<dbReference type="AlphaFoldDB" id="A0A0C3D1C8"/>
<dbReference type="InParanoid" id="A0A0C3D1C8"/>
<proteinExistence type="predicted"/>
<name>A0A0C3D1C8_9AGAM</name>
<evidence type="ECO:0000313" key="2">
    <source>
        <dbReference type="EMBL" id="KIM54610.1"/>
    </source>
</evidence>
<feature type="region of interest" description="Disordered" evidence="1">
    <location>
        <begin position="39"/>
        <end position="74"/>
    </location>
</feature>
<evidence type="ECO:0000256" key="1">
    <source>
        <dbReference type="SAM" id="MobiDB-lite"/>
    </source>
</evidence>
<sequence length="122" mass="13700">MELHCSRKEQKWRQAIGQDHGEKMLILCLHLINRRVASHSQPLNVENTTPQQYGSRELLGRPDTNNGFPYHKPVGDESAAFSLPVLVRRVVRRGETRSEKSPAGLGHASFKKISDSDNGSEL</sequence>
<feature type="region of interest" description="Disordered" evidence="1">
    <location>
        <begin position="93"/>
        <end position="122"/>
    </location>
</feature>
<protein>
    <submittedName>
        <fullName evidence="2">Uncharacterized protein</fullName>
    </submittedName>
</protein>
<feature type="compositionally biased region" description="Polar residues" evidence="1">
    <location>
        <begin position="39"/>
        <end position="54"/>
    </location>
</feature>
<accession>A0A0C3D1C8</accession>
<reference evidence="2 3" key="1">
    <citation type="submission" date="2014-04" db="EMBL/GenBank/DDBJ databases">
        <authorList>
            <consortium name="DOE Joint Genome Institute"/>
            <person name="Kuo A."/>
            <person name="Kohler A."/>
            <person name="Nagy L.G."/>
            <person name="Floudas D."/>
            <person name="Copeland A."/>
            <person name="Barry K.W."/>
            <person name="Cichocki N."/>
            <person name="Veneault-Fourrey C."/>
            <person name="LaButti K."/>
            <person name="Lindquist E.A."/>
            <person name="Lipzen A."/>
            <person name="Lundell T."/>
            <person name="Morin E."/>
            <person name="Murat C."/>
            <person name="Sun H."/>
            <person name="Tunlid A."/>
            <person name="Henrissat B."/>
            <person name="Grigoriev I.V."/>
            <person name="Hibbett D.S."/>
            <person name="Martin F."/>
            <person name="Nordberg H.P."/>
            <person name="Cantor M.N."/>
            <person name="Hua S.X."/>
        </authorList>
    </citation>
    <scope>NUCLEOTIDE SEQUENCE [LARGE SCALE GENOMIC DNA]</scope>
    <source>
        <strain evidence="2 3">Foug A</strain>
    </source>
</reference>
<evidence type="ECO:0000313" key="3">
    <source>
        <dbReference type="Proteomes" id="UP000053989"/>
    </source>
</evidence>